<name>A0A8X6GUQ9_TRICU</name>
<accession>A0A8X6GUQ9</accession>
<protein>
    <submittedName>
        <fullName evidence="1">Uncharacterized protein</fullName>
    </submittedName>
</protein>
<comment type="caution">
    <text evidence="1">The sequence shown here is derived from an EMBL/GenBank/DDBJ whole genome shotgun (WGS) entry which is preliminary data.</text>
</comment>
<evidence type="ECO:0000313" key="2">
    <source>
        <dbReference type="Proteomes" id="UP000887116"/>
    </source>
</evidence>
<evidence type="ECO:0000313" key="1">
    <source>
        <dbReference type="EMBL" id="GFQ74109.1"/>
    </source>
</evidence>
<dbReference type="EMBL" id="BMAO01031310">
    <property type="protein sequence ID" value="GFQ74109.1"/>
    <property type="molecule type" value="Genomic_DNA"/>
</dbReference>
<reference evidence="1" key="1">
    <citation type="submission" date="2020-07" db="EMBL/GenBank/DDBJ databases">
        <title>Multicomponent nature underlies the extraordinary mechanical properties of spider dragline silk.</title>
        <authorList>
            <person name="Kono N."/>
            <person name="Nakamura H."/>
            <person name="Mori M."/>
            <person name="Yoshida Y."/>
            <person name="Ohtoshi R."/>
            <person name="Malay A.D."/>
            <person name="Moran D.A.P."/>
            <person name="Tomita M."/>
            <person name="Numata K."/>
            <person name="Arakawa K."/>
        </authorList>
    </citation>
    <scope>NUCLEOTIDE SEQUENCE</scope>
</reference>
<gene>
    <name evidence="1" type="ORF">TNCT_546891</name>
</gene>
<dbReference type="Proteomes" id="UP000887116">
    <property type="component" value="Unassembled WGS sequence"/>
</dbReference>
<proteinExistence type="predicted"/>
<dbReference type="AlphaFoldDB" id="A0A8X6GUQ9"/>
<sequence length="78" mass="9157">MQCFGCMMHLTPTKYQYLKYKQHQCWVTSLFSVSIQVVRESCTSDEWLQSDQEDELIRLLSEQSEAVDDIDTTPLLVH</sequence>
<organism evidence="1 2">
    <name type="scientific">Trichonephila clavata</name>
    <name type="common">Joro spider</name>
    <name type="synonym">Nephila clavata</name>
    <dbReference type="NCBI Taxonomy" id="2740835"/>
    <lineage>
        <taxon>Eukaryota</taxon>
        <taxon>Metazoa</taxon>
        <taxon>Ecdysozoa</taxon>
        <taxon>Arthropoda</taxon>
        <taxon>Chelicerata</taxon>
        <taxon>Arachnida</taxon>
        <taxon>Araneae</taxon>
        <taxon>Araneomorphae</taxon>
        <taxon>Entelegynae</taxon>
        <taxon>Araneoidea</taxon>
        <taxon>Nephilidae</taxon>
        <taxon>Trichonephila</taxon>
    </lineage>
</organism>
<keyword evidence="2" id="KW-1185">Reference proteome</keyword>